<dbReference type="Proteomes" id="UP001341840">
    <property type="component" value="Unassembled WGS sequence"/>
</dbReference>
<dbReference type="EMBL" id="JASCZI010214234">
    <property type="protein sequence ID" value="MED6201947.1"/>
    <property type="molecule type" value="Genomic_DNA"/>
</dbReference>
<evidence type="ECO:0000313" key="2">
    <source>
        <dbReference type="EMBL" id="MED6201947.1"/>
    </source>
</evidence>
<proteinExistence type="predicted"/>
<feature type="non-terminal residue" evidence="2">
    <location>
        <position position="1"/>
    </location>
</feature>
<accession>A0ABU6XTX1</accession>
<evidence type="ECO:0000259" key="1">
    <source>
        <dbReference type="Pfam" id="PF14111"/>
    </source>
</evidence>
<evidence type="ECO:0000313" key="3">
    <source>
        <dbReference type="Proteomes" id="UP001341840"/>
    </source>
</evidence>
<gene>
    <name evidence="2" type="ORF">PIB30_100306</name>
</gene>
<name>A0ABU6XTX1_9FABA</name>
<keyword evidence="3" id="KW-1185">Reference proteome</keyword>
<comment type="caution">
    <text evidence="2">The sequence shown here is derived from an EMBL/GenBank/DDBJ whole genome shotgun (WGS) entry which is preliminary data.</text>
</comment>
<protein>
    <recommendedName>
        <fullName evidence="1">DUF4283 domain-containing protein</fullName>
    </recommendedName>
</protein>
<dbReference type="Pfam" id="PF14111">
    <property type="entry name" value="DUF4283"/>
    <property type="match status" value="1"/>
</dbReference>
<dbReference type="InterPro" id="IPR025558">
    <property type="entry name" value="DUF4283"/>
</dbReference>
<feature type="domain" description="DUF4283" evidence="1">
    <location>
        <begin position="20"/>
        <end position="87"/>
    </location>
</feature>
<sequence length="177" mass="20068">KYSQEDILSGISACARSLVEFSDRPFSSGTLESALFAIWGRLTGFRVVDKGGNRFQFFFDKNSDVLRIERGSPWLFKNFILHVKRWRDLDAIDAIDGRPAAALTTSSKFLDFQNTDSIVVEESKPIVRLTARFRQQERYHRACNQLKIPSIELGSFSLGIEILWLTNGCENIGVAMV</sequence>
<reference evidence="2 3" key="1">
    <citation type="journal article" date="2023" name="Plants (Basel)">
        <title>Bridging the Gap: Combining Genomics and Transcriptomics Approaches to Understand Stylosanthes scabra, an Orphan Legume from the Brazilian Caatinga.</title>
        <authorList>
            <person name="Ferreira-Neto J.R.C."/>
            <person name="da Silva M.D."/>
            <person name="Binneck E."/>
            <person name="de Melo N.F."/>
            <person name="da Silva R.H."/>
            <person name="de Melo A.L.T.M."/>
            <person name="Pandolfi V."/>
            <person name="Bustamante F.O."/>
            <person name="Brasileiro-Vidal A.C."/>
            <person name="Benko-Iseppon A.M."/>
        </authorList>
    </citation>
    <scope>NUCLEOTIDE SEQUENCE [LARGE SCALE GENOMIC DNA]</scope>
    <source>
        <tissue evidence="2">Leaves</tissue>
    </source>
</reference>
<organism evidence="2 3">
    <name type="scientific">Stylosanthes scabra</name>
    <dbReference type="NCBI Taxonomy" id="79078"/>
    <lineage>
        <taxon>Eukaryota</taxon>
        <taxon>Viridiplantae</taxon>
        <taxon>Streptophyta</taxon>
        <taxon>Embryophyta</taxon>
        <taxon>Tracheophyta</taxon>
        <taxon>Spermatophyta</taxon>
        <taxon>Magnoliopsida</taxon>
        <taxon>eudicotyledons</taxon>
        <taxon>Gunneridae</taxon>
        <taxon>Pentapetalae</taxon>
        <taxon>rosids</taxon>
        <taxon>fabids</taxon>
        <taxon>Fabales</taxon>
        <taxon>Fabaceae</taxon>
        <taxon>Papilionoideae</taxon>
        <taxon>50 kb inversion clade</taxon>
        <taxon>dalbergioids sensu lato</taxon>
        <taxon>Dalbergieae</taxon>
        <taxon>Pterocarpus clade</taxon>
        <taxon>Stylosanthes</taxon>
    </lineage>
</organism>